<dbReference type="InterPro" id="IPR011765">
    <property type="entry name" value="Pept_M16_N"/>
</dbReference>
<comment type="similarity">
    <text evidence="2 3">Belongs to the peptidase M16 family.</text>
</comment>
<dbReference type="InterPro" id="IPR050361">
    <property type="entry name" value="MPP/UQCRC_Complex"/>
</dbReference>
<dbReference type="PANTHER" id="PTHR11851">
    <property type="entry name" value="METALLOPROTEASE"/>
    <property type="match status" value="1"/>
</dbReference>
<dbReference type="SUPFAM" id="SSF63411">
    <property type="entry name" value="LuxS/MPP-like metallohydrolase"/>
    <property type="match status" value="4"/>
</dbReference>
<dbReference type="GO" id="GO:0006508">
    <property type="term" value="P:proteolysis"/>
    <property type="evidence" value="ECO:0007669"/>
    <property type="project" value="InterPro"/>
</dbReference>
<evidence type="ECO:0000256" key="1">
    <source>
        <dbReference type="ARBA" id="ARBA00001947"/>
    </source>
</evidence>
<dbReference type="Pfam" id="PF05193">
    <property type="entry name" value="Peptidase_M16_C"/>
    <property type="match status" value="2"/>
</dbReference>
<proteinExistence type="inferred from homology"/>
<sequence length="914" mass="102167">MTLRLKTAALALVLTTSVSSAFAKLPKGVEKVTTVEGISEYRLDNGLQVLLFPDPTQESITVNITYHVGSKHENYGETGMAHLLEHLVFKGTPDHKDIPQELSERGAEPNGTTWLDRTNYYETFAATEDNLNWALDLESDRMINSFIAKEDLDSEMTVVRNELENGENSPMRVLMQRLMSVAYDWHNYGKSTIGARSDLENVDITNLQAFYKKYYQPDNATLIIAGKIDEEETIKKVDKYFGDIKKPKRQLPELYTEEPIQDGERKVIIRRTGDVQVVGGLYKTPAGPHADYAAVQILSQIMGDSQTGRLRKELVDNDLAASAGGFAFQLAEPGALLFMAQVAKDKDLAKTEAAFVDVLEGAAQNPITEEEVERAKTKLLKGIELSFNNTQSVALQLTEWVGMGDWRLLFLNRDRLEKVTAEDVQKAAEEYLVNDNRTVALFIPEEKPDRADSIARLNSEDIQKMLEGYTGREAVAQGEDFDASYDNIDARSDRTTLSNGAKVVYLPKKTRGESVVMTINLDIGNLEDLRNAGVVPSLTSSMLMRGTENYTREELQAEFDRLKANVSVSGGATNTGVRIQTVKENLPKVLELVEEVLKQPAFDKKELEVLKKQQIVALEQQKQQPQTQVFLQLNQHLNPYDPSHPLYSMSIDEQIEAIKSVEVDNLKAFHSNFIGAKEADIAVVGDFEQKALHEQLDDILGNWDADVEYKRIERSVADVEAINKFIDTPDKAGAAFAAMTKLELSDQHPDYAALKMANEIFGGGFLNSRLATRLRQKDGLSYGAGSFFSASSYDENATFGAYAIAAPENLPRVEIGFKEELERALNDGFTQEELDKARDGVLQNNRIDRSKDARLVSSLAGNLDLDRTMEWSKEYEEKLKALTLKDVNDAFRRHIKMDNISIIKAGDKAKLEAE</sequence>
<dbReference type="Gene3D" id="3.30.830.10">
    <property type="entry name" value="Metalloenzyme, LuxS/M16 peptidase-like"/>
    <property type="match status" value="4"/>
</dbReference>
<dbReference type="EMBL" id="CP025120">
    <property type="protein sequence ID" value="AUD79053.1"/>
    <property type="molecule type" value="Genomic_DNA"/>
</dbReference>
<dbReference type="InterPro" id="IPR001431">
    <property type="entry name" value="Pept_M16_Zn_BS"/>
</dbReference>
<dbReference type="PROSITE" id="PS00143">
    <property type="entry name" value="INSULINASE"/>
    <property type="match status" value="1"/>
</dbReference>
<dbReference type="InterPro" id="IPR011249">
    <property type="entry name" value="Metalloenz_LuxS/M16"/>
</dbReference>
<dbReference type="OrthoDB" id="9811314at2"/>
<dbReference type="GO" id="GO:0046872">
    <property type="term" value="F:metal ion binding"/>
    <property type="evidence" value="ECO:0007669"/>
    <property type="project" value="InterPro"/>
</dbReference>
<name>A0A2K9ARK9_9GAMM</name>
<dbReference type="InterPro" id="IPR007863">
    <property type="entry name" value="Peptidase_M16_C"/>
</dbReference>
<dbReference type="Proteomes" id="UP000232693">
    <property type="component" value="Chromosome"/>
</dbReference>
<dbReference type="AlphaFoldDB" id="A0A2K9ARK9"/>
<gene>
    <name evidence="4" type="ORF">CW740_07240</name>
</gene>
<evidence type="ECO:0000256" key="2">
    <source>
        <dbReference type="ARBA" id="ARBA00007261"/>
    </source>
</evidence>
<accession>A0A2K9ARK9</accession>
<dbReference type="GO" id="GO:0004222">
    <property type="term" value="F:metalloendopeptidase activity"/>
    <property type="evidence" value="ECO:0007669"/>
    <property type="project" value="InterPro"/>
</dbReference>
<comment type="cofactor">
    <cofactor evidence="1">
        <name>Zn(2+)</name>
        <dbReference type="ChEBI" id="CHEBI:29105"/>
    </cofactor>
</comment>
<evidence type="ECO:0000313" key="5">
    <source>
        <dbReference type="Proteomes" id="UP000232693"/>
    </source>
</evidence>
<dbReference type="Pfam" id="PF00675">
    <property type="entry name" value="Peptidase_M16"/>
    <property type="match status" value="2"/>
</dbReference>
<organism evidence="4 5">
    <name type="scientific">Kangiella profundi</name>
    <dbReference type="NCBI Taxonomy" id="1561924"/>
    <lineage>
        <taxon>Bacteria</taxon>
        <taxon>Pseudomonadati</taxon>
        <taxon>Pseudomonadota</taxon>
        <taxon>Gammaproteobacteria</taxon>
        <taxon>Kangiellales</taxon>
        <taxon>Kangiellaceae</taxon>
        <taxon>Kangiella</taxon>
    </lineage>
</organism>
<evidence type="ECO:0000256" key="3">
    <source>
        <dbReference type="RuleBase" id="RU004447"/>
    </source>
</evidence>
<dbReference type="RefSeq" id="WP_106646889.1">
    <property type="nucleotide sequence ID" value="NZ_BMGO01000001.1"/>
</dbReference>
<evidence type="ECO:0000313" key="4">
    <source>
        <dbReference type="EMBL" id="AUD79053.1"/>
    </source>
</evidence>
<dbReference type="PANTHER" id="PTHR11851:SF49">
    <property type="entry name" value="MITOCHONDRIAL-PROCESSING PEPTIDASE SUBUNIT ALPHA"/>
    <property type="match status" value="1"/>
</dbReference>
<dbReference type="KEGG" id="kpd:CW740_07240"/>
<keyword evidence="5" id="KW-1185">Reference proteome</keyword>
<protein>
    <submittedName>
        <fullName evidence="4">Insulinase family protein</fullName>
    </submittedName>
</protein>
<reference evidence="4 5" key="1">
    <citation type="submission" date="2017-12" db="EMBL/GenBank/DDBJ databases">
        <title>Kangiella profundi FT102 completed genome.</title>
        <authorList>
            <person name="Xu J."/>
            <person name="Wang J."/>
            <person name="Lu Y."/>
        </authorList>
    </citation>
    <scope>NUCLEOTIDE SEQUENCE [LARGE SCALE GENOMIC DNA]</scope>
    <source>
        <strain evidence="4 5">FT102</strain>
    </source>
</reference>